<name>A0A1X7GIL7_9SPHN</name>
<evidence type="ECO:0000313" key="3">
    <source>
        <dbReference type="Proteomes" id="UP000192934"/>
    </source>
</evidence>
<accession>A0A1X7GIL7</accession>
<dbReference type="AlphaFoldDB" id="A0A1X7GIL7"/>
<proteinExistence type="predicted"/>
<dbReference type="EMBL" id="LT840185">
    <property type="protein sequence ID" value="SMF69609.1"/>
    <property type="molecule type" value="Genomic_DNA"/>
</dbReference>
<feature type="domain" description="Phosphodiester glycosidase" evidence="1">
    <location>
        <begin position="99"/>
        <end position="245"/>
    </location>
</feature>
<evidence type="ECO:0000313" key="2">
    <source>
        <dbReference type="EMBL" id="SMF69609.1"/>
    </source>
</evidence>
<organism evidence="2 3">
    <name type="scientific">Allosphingosinicella indica</name>
    <dbReference type="NCBI Taxonomy" id="941907"/>
    <lineage>
        <taxon>Bacteria</taxon>
        <taxon>Pseudomonadati</taxon>
        <taxon>Pseudomonadota</taxon>
        <taxon>Alphaproteobacteria</taxon>
        <taxon>Sphingomonadales</taxon>
        <taxon>Sphingomonadaceae</taxon>
        <taxon>Allosphingosinicella</taxon>
    </lineage>
</organism>
<dbReference type="Proteomes" id="UP000192934">
    <property type="component" value="Chromosome I"/>
</dbReference>
<sequence>MAVIRFRALIAAALGGMALLAAWLALRPAPQPDVAPRLPDFVTAPPACETQAFEGSHFTVCRYNARRDEFRLILAGEDGQPLRSLKALEQALGPDAASVRFAMNGGMFDDFGQPIGLYVEDGTEGRALNLKNGAGNFHLMPNGVFAIDSRGAISITPSERFRTAVKSPRWATQSGPMLVIDDAVHPRFEKNGRSLYVRNGVGVRDAATAFFVISEEGVSFGRFARFFRDALGCPNALYLDGSVSSLWNPAAGRRDAYSRLGPMIVVSRKP</sequence>
<protein>
    <submittedName>
        <fullName evidence="2">Uncharacterized protein YigE, DUF2233 family</fullName>
    </submittedName>
</protein>
<dbReference type="STRING" id="941907.SAMN06295910_1751"/>
<gene>
    <name evidence="2" type="ORF">SAMN06295910_1751</name>
</gene>
<dbReference type="RefSeq" id="WP_085218422.1">
    <property type="nucleotide sequence ID" value="NZ_LT840185.1"/>
</dbReference>
<keyword evidence="3" id="KW-1185">Reference proteome</keyword>
<evidence type="ECO:0000259" key="1">
    <source>
        <dbReference type="Pfam" id="PF09992"/>
    </source>
</evidence>
<dbReference type="Pfam" id="PF09992">
    <property type="entry name" value="NAGPA"/>
    <property type="match status" value="1"/>
</dbReference>
<reference evidence="3" key="1">
    <citation type="submission" date="2017-04" db="EMBL/GenBank/DDBJ databases">
        <authorList>
            <person name="Varghese N."/>
            <person name="Submissions S."/>
        </authorList>
    </citation>
    <scope>NUCLEOTIDE SEQUENCE [LARGE SCALE GENOMIC DNA]</scope>
    <source>
        <strain evidence="3">Dd16</strain>
    </source>
</reference>
<dbReference type="InterPro" id="IPR018711">
    <property type="entry name" value="NAGPA"/>
</dbReference>